<evidence type="ECO:0000313" key="14">
    <source>
        <dbReference type="Proteomes" id="UP000193144"/>
    </source>
</evidence>
<keyword evidence="14" id="KW-1185">Reference proteome</keyword>
<evidence type="ECO:0000256" key="1">
    <source>
        <dbReference type="ARBA" id="ARBA00004123"/>
    </source>
</evidence>
<feature type="compositionally biased region" description="Basic residues" evidence="11">
    <location>
        <begin position="251"/>
        <end position="263"/>
    </location>
</feature>
<dbReference type="InterPro" id="IPR036420">
    <property type="entry name" value="BRCT_dom_sf"/>
</dbReference>
<dbReference type="EMBL" id="MCFA01000005">
    <property type="protein sequence ID" value="ORY18785.1"/>
    <property type="molecule type" value="Genomic_DNA"/>
</dbReference>
<dbReference type="Pfam" id="PF00004">
    <property type="entry name" value="AAA"/>
    <property type="match status" value="1"/>
</dbReference>
<dbReference type="InterPro" id="IPR008921">
    <property type="entry name" value="DNA_pol3_clamp-load_cplx_C"/>
</dbReference>
<feature type="compositionally biased region" description="Acidic residues" evidence="11">
    <location>
        <begin position="1032"/>
        <end position="1053"/>
    </location>
</feature>
<dbReference type="SUPFAM" id="SSF52540">
    <property type="entry name" value="P-loop containing nucleoside triphosphate hydrolases"/>
    <property type="match status" value="1"/>
</dbReference>
<evidence type="ECO:0000256" key="2">
    <source>
        <dbReference type="ARBA" id="ARBA00006116"/>
    </source>
</evidence>
<dbReference type="InterPro" id="IPR012178">
    <property type="entry name" value="RFC1"/>
</dbReference>
<dbReference type="CDD" id="cd18140">
    <property type="entry name" value="HLD_clamp_RFC"/>
    <property type="match status" value="1"/>
</dbReference>
<dbReference type="PIRSF" id="PIRSF036578">
    <property type="entry name" value="RFC1"/>
    <property type="match status" value="1"/>
</dbReference>
<feature type="compositionally biased region" description="Basic and acidic residues" evidence="11">
    <location>
        <begin position="457"/>
        <end position="488"/>
    </location>
</feature>
<dbReference type="Gene3D" id="1.10.8.60">
    <property type="match status" value="1"/>
</dbReference>
<keyword evidence="6 10" id="KW-0547">Nucleotide-binding</keyword>
<evidence type="ECO:0000256" key="9">
    <source>
        <dbReference type="ARBA" id="ARBA00023242"/>
    </source>
</evidence>
<keyword evidence="5 10" id="KW-0235">DNA replication</keyword>
<dbReference type="PROSITE" id="PS50172">
    <property type="entry name" value="BRCT"/>
    <property type="match status" value="1"/>
</dbReference>
<evidence type="ECO:0000256" key="11">
    <source>
        <dbReference type="SAM" id="MobiDB-lite"/>
    </source>
</evidence>
<gene>
    <name evidence="13" type="ORF">BCR34DRAFT_528724</name>
</gene>
<dbReference type="GO" id="GO:0005524">
    <property type="term" value="F:ATP binding"/>
    <property type="evidence" value="ECO:0007669"/>
    <property type="project" value="UniProtKB-UniRule"/>
</dbReference>
<dbReference type="SMART" id="SM00292">
    <property type="entry name" value="BRCT"/>
    <property type="match status" value="1"/>
</dbReference>
<dbReference type="InterPro" id="IPR013725">
    <property type="entry name" value="DNA_replication_fac_RFC1_C"/>
</dbReference>
<evidence type="ECO:0000256" key="4">
    <source>
        <dbReference type="ARBA" id="ARBA00022553"/>
    </source>
</evidence>
<feature type="region of interest" description="Disordered" evidence="11">
    <location>
        <begin position="1"/>
        <end position="361"/>
    </location>
</feature>
<dbReference type="CDD" id="cd17752">
    <property type="entry name" value="BRCT_RFC1"/>
    <property type="match status" value="1"/>
</dbReference>
<feature type="compositionally biased region" description="Basic residues" evidence="11">
    <location>
        <begin position="1062"/>
        <end position="1083"/>
    </location>
</feature>
<dbReference type="InterPro" id="IPR003959">
    <property type="entry name" value="ATPase_AAA_core"/>
</dbReference>
<name>A0A1Y2A9V3_9PLEO</name>
<comment type="similarity">
    <text evidence="2 10">Belongs to the activator 1 large subunit family.</text>
</comment>
<feature type="compositionally biased region" description="Acidic residues" evidence="11">
    <location>
        <begin position="267"/>
        <end position="281"/>
    </location>
</feature>
<dbReference type="FunFam" id="3.40.50.300:FF:000395">
    <property type="entry name" value="Replication factor C subunit 1"/>
    <property type="match status" value="1"/>
</dbReference>
<dbReference type="InterPro" id="IPR003593">
    <property type="entry name" value="AAA+_ATPase"/>
</dbReference>
<dbReference type="Pfam" id="PF08519">
    <property type="entry name" value="RFC1"/>
    <property type="match status" value="1"/>
</dbReference>
<feature type="domain" description="BRCT" evidence="12">
    <location>
        <begin position="362"/>
        <end position="441"/>
    </location>
</feature>
<dbReference type="GO" id="GO:0006281">
    <property type="term" value="P:DNA repair"/>
    <property type="evidence" value="ECO:0007669"/>
    <property type="project" value="InterPro"/>
</dbReference>
<dbReference type="PANTHER" id="PTHR23389">
    <property type="entry name" value="CHROMOSOME TRANSMISSION FIDELITY FACTOR 18"/>
    <property type="match status" value="1"/>
</dbReference>
<dbReference type="Gene3D" id="3.40.50.10190">
    <property type="entry name" value="BRCT domain"/>
    <property type="match status" value="1"/>
</dbReference>
<dbReference type="Pfam" id="PF00533">
    <property type="entry name" value="BRCT"/>
    <property type="match status" value="1"/>
</dbReference>
<dbReference type="STRING" id="1231657.A0A1Y2A9V3"/>
<evidence type="ECO:0000256" key="3">
    <source>
        <dbReference type="ARBA" id="ARBA00020401"/>
    </source>
</evidence>
<keyword evidence="9 10" id="KW-0539">Nucleus</keyword>
<keyword evidence="8" id="KW-0238">DNA-binding</keyword>
<dbReference type="GO" id="GO:0005634">
    <property type="term" value="C:nucleus"/>
    <property type="evidence" value="ECO:0007669"/>
    <property type="project" value="UniProtKB-SubCell"/>
</dbReference>
<dbReference type="FunFam" id="1.20.272.10:FF:000005">
    <property type="entry name" value="Replication factor C subunit 1"/>
    <property type="match status" value="1"/>
</dbReference>
<feature type="compositionally biased region" description="Basic residues" evidence="11">
    <location>
        <begin position="202"/>
        <end position="212"/>
    </location>
</feature>
<feature type="compositionally biased region" description="Acidic residues" evidence="11">
    <location>
        <begin position="151"/>
        <end position="163"/>
    </location>
</feature>
<proteinExistence type="inferred from homology"/>
<feature type="compositionally biased region" description="Acidic residues" evidence="11">
    <location>
        <begin position="183"/>
        <end position="194"/>
    </location>
</feature>
<dbReference type="SMART" id="SM00382">
    <property type="entry name" value="AAA"/>
    <property type="match status" value="1"/>
</dbReference>
<dbReference type="GO" id="GO:0006271">
    <property type="term" value="P:DNA strand elongation involved in DNA replication"/>
    <property type="evidence" value="ECO:0007669"/>
    <property type="project" value="UniProtKB-ARBA"/>
</dbReference>
<dbReference type="AlphaFoldDB" id="A0A1Y2A9V3"/>
<evidence type="ECO:0000256" key="8">
    <source>
        <dbReference type="ARBA" id="ARBA00023125"/>
    </source>
</evidence>
<evidence type="ECO:0000256" key="6">
    <source>
        <dbReference type="ARBA" id="ARBA00022741"/>
    </source>
</evidence>
<keyword evidence="4" id="KW-0597">Phosphoprotein</keyword>
<feature type="compositionally biased region" description="Basic residues" evidence="11">
    <location>
        <begin position="1101"/>
        <end position="1117"/>
    </location>
</feature>
<organism evidence="13 14">
    <name type="scientific">Clohesyomyces aquaticus</name>
    <dbReference type="NCBI Taxonomy" id="1231657"/>
    <lineage>
        <taxon>Eukaryota</taxon>
        <taxon>Fungi</taxon>
        <taxon>Dikarya</taxon>
        <taxon>Ascomycota</taxon>
        <taxon>Pezizomycotina</taxon>
        <taxon>Dothideomycetes</taxon>
        <taxon>Pleosporomycetidae</taxon>
        <taxon>Pleosporales</taxon>
        <taxon>Lindgomycetaceae</taxon>
        <taxon>Clohesyomyces</taxon>
    </lineage>
</organism>
<dbReference type="OrthoDB" id="446168at2759"/>
<dbReference type="GO" id="GO:0003689">
    <property type="term" value="F:DNA clamp loader activity"/>
    <property type="evidence" value="ECO:0007669"/>
    <property type="project" value="UniProtKB-UniRule"/>
</dbReference>
<feature type="compositionally biased region" description="Acidic residues" evidence="11">
    <location>
        <begin position="217"/>
        <end position="245"/>
    </location>
</feature>
<dbReference type="GO" id="GO:0003677">
    <property type="term" value="F:DNA binding"/>
    <property type="evidence" value="ECO:0007669"/>
    <property type="project" value="UniProtKB-KW"/>
</dbReference>
<dbReference type="CDD" id="cd00009">
    <property type="entry name" value="AAA"/>
    <property type="match status" value="1"/>
</dbReference>
<comment type="caution">
    <text evidence="13">The sequence shown here is derived from an EMBL/GenBank/DDBJ whole genome shotgun (WGS) entry which is preliminary data.</text>
</comment>
<dbReference type="GO" id="GO:0005663">
    <property type="term" value="C:DNA replication factor C complex"/>
    <property type="evidence" value="ECO:0007669"/>
    <property type="project" value="InterPro"/>
</dbReference>
<dbReference type="Pfam" id="PF25361">
    <property type="entry name" value="AAA_lid_RFC1"/>
    <property type="match status" value="1"/>
</dbReference>
<evidence type="ECO:0000259" key="12">
    <source>
        <dbReference type="PROSITE" id="PS50172"/>
    </source>
</evidence>
<dbReference type="InterPro" id="IPR001357">
    <property type="entry name" value="BRCT_dom"/>
</dbReference>
<dbReference type="FunFam" id="3.40.50.10190:FF:000001">
    <property type="entry name" value="Replication factor C subunit 1"/>
    <property type="match status" value="1"/>
</dbReference>
<accession>A0A1Y2A9V3</accession>
<dbReference type="PANTHER" id="PTHR23389:SF6">
    <property type="entry name" value="REPLICATION FACTOR C SUBUNIT 1"/>
    <property type="match status" value="1"/>
</dbReference>
<feature type="region of interest" description="Disordered" evidence="11">
    <location>
        <begin position="449"/>
        <end position="518"/>
    </location>
</feature>
<evidence type="ECO:0000313" key="13">
    <source>
        <dbReference type="EMBL" id="ORY18785.1"/>
    </source>
</evidence>
<dbReference type="GO" id="GO:0016887">
    <property type="term" value="F:ATP hydrolysis activity"/>
    <property type="evidence" value="ECO:0007669"/>
    <property type="project" value="InterPro"/>
</dbReference>
<sequence length="1117" mass="122597">MPADIRSFFGGGRASQGSQSTPAKKAEVKKPARKSKASRVIEDSEDDEEVEEVKPKKSTPRKPPTKKPKREPTPEGEEVTTSAFFGSKNKPKRSEPVKTKKPVEATPKPTPKVTPKASPVKANGRASKAVTPAANGKTSGRAKKVVSYAEKEDEDFPDDDLDHADDIFGADFKTNGRKHQDDYVEAESHDDDDMPIALPHRGTPKKQAKQQKKVKDEDDFELDDEDVDMKDLDPDEDFVEPDEEERATASKPKKTTPASRKRKSPETEDEEEGEEEEEGDEVVPKKSRPKKAETKKSPVKKKAKKEDASEDAGIQAIYDSIPIVRAPTPPPKTEGGKFDWRANAGRGDAGPAEGASSDLPSGSETCLAGLSFVFTGVLQRWGRTEAQELVKRHGGKVTGAPSGKTDFVVLGTDAGPSKLDKIRKLNIKTIDEDGLTQLIEKLSARGHVGDSKAQAAFKEKQRKEEEKIKEQAAEMDKEERRREAEAKRLAAAAAAAARGSKTASAATAPTTNKNAGPAVDSRLWTTKYAPTALSQICGNKATVEKLQRWLSRFPKSQQTGFKLAGPDGSGVFRAVMLHGPPGIGKTTAAHLVAKLEGYDIVESNASDTRSKKLVEEGLRGVLGTTSLNGFFAGDGKKVEASKKKLVLIMDEVDGMSAGDRGGVGALAAVCKKSEIPMILICNDRRLPKMKPFDFVTYDLPFRRPTVDQIRSRIMTIAYREGLKMPAPVINALIEGSHADIRQVVNMVSTAKLDQESMDFDKGKEMSKAWQKHVILKPWDITQKILGGGMFAASSKATLNDKIELYFNDHEFSPLMLQENYLGTNPMRAVSYQGKERNLKLLELVSEAADSISDGDMVDRMIHGSQQQWSLMPTHAVFSFVRPASFVAGNTAGNQTRFTSWLGKNSSQQKLTRMVKEIQAHMRLRSSGDRHEVRQQYIPILWTQLVKKLQIDGKEAIPDIIDLMDSYFLTKDDFDAIMELGVGPMEQEKVKIETQAKSAFTRLYNQQSHPLPFMKASNVVAPKKAMKEKPDLEEAIDESDEGEVVEEAKEEDDGDLSKDKYVKQPKKKAAGKKAPAKAAKGKKRAAADDDDDDESEEEVKPKGRGKGKAPAGKGRKKA</sequence>
<reference evidence="13 14" key="1">
    <citation type="submission" date="2016-07" db="EMBL/GenBank/DDBJ databases">
        <title>Pervasive Adenine N6-methylation of Active Genes in Fungi.</title>
        <authorList>
            <consortium name="DOE Joint Genome Institute"/>
            <person name="Mondo S.J."/>
            <person name="Dannebaum R.O."/>
            <person name="Kuo R.C."/>
            <person name="Labutti K."/>
            <person name="Haridas S."/>
            <person name="Kuo A."/>
            <person name="Salamov A."/>
            <person name="Ahrendt S.R."/>
            <person name="Lipzen A."/>
            <person name="Sullivan W."/>
            <person name="Andreopoulos W.B."/>
            <person name="Clum A."/>
            <person name="Lindquist E."/>
            <person name="Daum C."/>
            <person name="Ramamoorthy G.K."/>
            <person name="Gryganskyi A."/>
            <person name="Culley D."/>
            <person name="Magnuson J.K."/>
            <person name="James T.Y."/>
            <person name="O'Malley M.A."/>
            <person name="Stajich J.E."/>
            <person name="Spatafora J.W."/>
            <person name="Visel A."/>
            <person name="Grigoriev I.V."/>
        </authorList>
    </citation>
    <scope>NUCLEOTIDE SEQUENCE [LARGE SCALE GENOMIC DNA]</scope>
    <source>
        <strain evidence="13 14">CBS 115471</strain>
    </source>
</reference>
<feature type="compositionally biased region" description="Acidic residues" evidence="11">
    <location>
        <begin position="1087"/>
        <end position="1096"/>
    </location>
</feature>
<feature type="compositionally biased region" description="Basic residues" evidence="11">
    <location>
        <begin position="56"/>
        <end position="69"/>
    </location>
</feature>
<dbReference type="Gene3D" id="3.40.50.300">
    <property type="entry name" value="P-loop containing nucleotide triphosphate hydrolases"/>
    <property type="match status" value="1"/>
</dbReference>
<protein>
    <recommendedName>
        <fullName evidence="3 10">Replication factor C subunit 1</fullName>
    </recommendedName>
</protein>
<feature type="compositionally biased region" description="Basic and acidic residues" evidence="11">
    <location>
        <begin position="92"/>
        <end position="103"/>
    </location>
</feature>
<feature type="compositionally biased region" description="Low complexity" evidence="11">
    <location>
        <begin position="489"/>
        <end position="518"/>
    </location>
</feature>
<dbReference type="InterPro" id="IPR047854">
    <property type="entry name" value="RFC_lid"/>
</dbReference>
<comment type="subcellular location">
    <subcellularLocation>
        <location evidence="1 10">Nucleus</location>
    </subcellularLocation>
</comment>
<dbReference type="SUPFAM" id="SSF52113">
    <property type="entry name" value="BRCT domain"/>
    <property type="match status" value="1"/>
</dbReference>
<feature type="compositionally biased region" description="Low complexity" evidence="11">
    <location>
        <begin position="104"/>
        <end position="122"/>
    </location>
</feature>
<keyword evidence="7 10" id="KW-0067">ATP-binding</keyword>
<dbReference type="Proteomes" id="UP000193144">
    <property type="component" value="Unassembled WGS sequence"/>
</dbReference>
<evidence type="ECO:0000256" key="7">
    <source>
        <dbReference type="ARBA" id="ARBA00022840"/>
    </source>
</evidence>
<feature type="region of interest" description="Disordered" evidence="11">
    <location>
        <begin position="1023"/>
        <end position="1117"/>
    </location>
</feature>
<evidence type="ECO:0000256" key="5">
    <source>
        <dbReference type="ARBA" id="ARBA00022705"/>
    </source>
</evidence>
<dbReference type="InterPro" id="IPR027417">
    <property type="entry name" value="P-loop_NTPase"/>
</dbReference>
<dbReference type="SUPFAM" id="SSF48019">
    <property type="entry name" value="post-AAA+ oligomerization domain-like"/>
    <property type="match status" value="1"/>
</dbReference>
<dbReference type="Gene3D" id="1.20.272.10">
    <property type="match status" value="1"/>
</dbReference>
<evidence type="ECO:0000256" key="10">
    <source>
        <dbReference type="PIRNR" id="PIRNR036578"/>
    </source>
</evidence>
<dbReference type="FunFam" id="1.10.8.60:FF:000021">
    <property type="entry name" value="Replication factor C subunit 1"/>
    <property type="match status" value="1"/>
</dbReference>